<dbReference type="EMBL" id="JABFOF010000002">
    <property type="protein sequence ID" value="KAG2405486.1"/>
    <property type="molecule type" value="Genomic_DNA"/>
</dbReference>
<gene>
    <name evidence="2" type="ORF">HKW66_Vig0047410</name>
</gene>
<feature type="region of interest" description="Disordered" evidence="1">
    <location>
        <begin position="156"/>
        <end position="175"/>
    </location>
</feature>
<dbReference type="Proteomes" id="UP000743370">
    <property type="component" value="Unassembled WGS sequence"/>
</dbReference>
<protein>
    <submittedName>
        <fullName evidence="2">Uncharacterized protein</fullName>
    </submittedName>
</protein>
<evidence type="ECO:0000256" key="1">
    <source>
        <dbReference type="SAM" id="MobiDB-lite"/>
    </source>
</evidence>
<comment type="caution">
    <text evidence="2">The sequence shown here is derived from an EMBL/GenBank/DDBJ whole genome shotgun (WGS) entry which is preliminary data.</text>
</comment>
<evidence type="ECO:0000313" key="3">
    <source>
        <dbReference type="Proteomes" id="UP000743370"/>
    </source>
</evidence>
<sequence>MMVQQERRGVQCRQTTCAAGKPRQVPRRTLRLGFQNRGRNRRGSAESDAGDLLHHLAEVGWVRRDEGGLGALGGARLPLGDLAGGLRASASGSRVVVGAGEAGDGGSGGGGGVGVGIGGKGNKVVVFRKDGGGGDRLLKGPGDGIGVAGEELGQQGIGDGWTKHHPGLNASDVLR</sequence>
<name>A0A8T0L0H6_PHAAN</name>
<accession>A0A8T0L0H6</accession>
<dbReference type="AlphaFoldDB" id="A0A8T0L0H6"/>
<organism evidence="2 3">
    <name type="scientific">Phaseolus angularis</name>
    <name type="common">Azuki bean</name>
    <name type="synonym">Vigna angularis</name>
    <dbReference type="NCBI Taxonomy" id="3914"/>
    <lineage>
        <taxon>Eukaryota</taxon>
        <taxon>Viridiplantae</taxon>
        <taxon>Streptophyta</taxon>
        <taxon>Embryophyta</taxon>
        <taxon>Tracheophyta</taxon>
        <taxon>Spermatophyta</taxon>
        <taxon>Magnoliopsida</taxon>
        <taxon>eudicotyledons</taxon>
        <taxon>Gunneridae</taxon>
        <taxon>Pentapetalae</taxon>
        <taxon>rosids</taxon>
        <taxon>fabids</taxon>
        <taxon>Fabales</taxon>
        <taxon>Fabaceae</taxon>
        <taxon>Papilionoideae</taxon>
        <taxon>50 kb inversion clade</taxon>
        <taxon>NPAAA clade</taxon>
        <taxon>indigoferoid/millettioid clade</taxon>
        <taxon>Phaseoleae</taxon>
        <taxon>Vigna</taxon>
    </lineage>
</organism>
<proteinExistence type="predicted"/>
<reference evidence="2 3" key="1">
    <citation type="submission" date="2020-05" db="EMBL/GenBank/DDBJ databases">
        <title>Vigna angularis (adzuki bean) Var. LongXiaoDou No. 4 denovo assembly.</title>
        <authorList>
            <person name="Xiang H."/>
        </authorList>
    </citation>
    <scope>NUCLEOTIDE SEQUENCE [LARGE SCALE GENOMIC DNA]</scope>
    <source>
        <tissue evidence="2">Leaf</tissue>
    </source>
</reference>
<evidence type="ECO:0000313" key="2">
    <source>
        <dbReference type="EMBL" id="KAG2405486.1"/>
    </source>
</evidence>